<evidence type="ECO:0000313" key="1">
    <source>
        <dbReference type="EMBL" id="CAB3382291.1"/>
    </source>
</evidence>
<organism evidence="1 2">
    <name type="scientific">Cloeon dipterum</name>
    <dbReference type="NCBI Taxonomy" id="197152"/>
    <lineage>
        <taxon>Eukaryota</taxon>
        <taxon>Metazoa</taxon>
        <taxon>Ecdysozoa</taxon>
        <taxon>Arthropoda</taxon>
        <taxon>Hexapoda</taxon>
        <taxon>Insecta</taxon>
        <taxon>Pterygota</taxon>
        <taxon>Palaeoptera</taxon>
        <taxon>Ephemeroptera</taxon>
        <taxon>Pisciforma</taxon>
        <taxon>Baetidae</taxon>
        <taxon>Cloeon</taxon>
    </lineage>
</organism>
<name>A0A8S1DIR8_9INSE</name>
<dbReference type="AlphaFoldDB" id="A0A8S1DIR8"/>
<comment type="caution">
    <text evidence="1">The sequence shown here is derived from an EMBL/GenBank/DDBJ whole genome shotgun (WGS) entry which is preliminary data.</text>
</comment>
<reference evidence="1 2" key="1">
    <citation type="submission" date="2020-04" db="EMBL/GenBank/DDBJ databases">
        <authorList>
            <person name="Alioto T."/>
            <person name="Alioto T."/>
            <person name="Gomez Garrido J."/>
        </authorList>
    </citation>
    <scope>NUCLEOTIDE SEQUENCE [LARGE SCALE GENOMIC DNA]</scope>
</reference>
<sequence>MNAPGTHHQRCKVEVGCGYITELRFCSQNILKKACPALCHVIENHHIHESLPIRIHGSPAAFDAAIRFLSDTSEENLHLDEVRAIELLDFAWKYESPELQKAAESLCLQTDFANLDGLGLINYHSSFLTHKLWSGKEDREKELLEEISRRGAEVLKYLSASKKMCFDTVKKILEQPRLNVFKEKDVLDRINAWRINITNAVEKKEYGNDEFITFQQRCKDELLPLIRFEFFGPDDVNKFFDETTSSLSFTEKMALVKKNPPRNINDPNWLLPTLTLSGEEYSPDGGLNLEYLSAWRGYFIPFTQRLMLLKSEEDILKILPVEQTFNIQPLKRDLYLLSVRLYNLEGLHRNRETKLVSFSVAVIRQEGKLKQTESKSYFKWRMGQSKYFKLSYPCLLKKGEKYRIEVTNLENSDEKQTLFQPACDGQDYGEILKVGGSGNICGFCFTIAKRSGCDENKIETSLTSD</sequence>
<keyword evidence="2" id="KW-1185">Reference proteome</keyword>
<dbReference type="EMBL" id="CADEPI010000264">
    <property type="protein sequence ID" value="CAB3382291.1"/>
    <property type="molecule type" value="Genomic_DNA"/>
</dbReference>
<protein>
    <submittedName>
        <fullName evidence="1">Uncharacterized protein</fullName>
    </submittedName>
</protein>
<evidence type="ECO:0000313" key="2">
    <source>
        <dbReference type="Proteomes" id="UP000494165"/>
    </source>
</evidence>
<proteinExistence type="predicted"/>
<dbReference type="Proteomes" id="UP000494165">
    <property type="component" value="Unassembled WGS sequence"/>
</dbReference>
<accession>A0A8S1DIR8</accession>
<gene>
    <name evidence="1" type="ORF">CLODIP_2_CD02966</name>
</gene>